<accession>T1H2M8</accession>
<dbReference type="EMBL" id="CAQQ02046051">
    <property type="status" value="NOT_ANNOTATED_CDS"/>
    <property type="molecule type" value="Genomic_DNA"/>
</dbReference>
<keyword evidence="1" id="KW-0472">Membrane</keyword>
<evidence type="ECO:0000313" key="2">
    <source>
        <dbReference type="EnsemblMetazoa" id="MESCA010480-PA"/>
    </source>
</evidence>
<keyword evidence="1" id="KW-1133">Transmembrane helix</keyword>
<feature type="transmembrane region" description="Helical" evidence="1">
    <location>
        <begin position="32"/>
        <end position="53"/>
    </location>
</feature>
<reference evidence="2" key="2">
    <citation type="submission" date="2015-06" db="UniProtKB">
        <authorList>
            <consortium name="EnsemblMetazoa"/>
        </authorList>
    </citation>
    <scope>IDENTIFICATION</scope>
</reference>
<evidence type="ECO:0000313" key="3">
    <source>
        <dbReference type="Proteomes" id="UP000015102"/>
    </source>
</evidence>
<protein>
    <submittedName>
        <fullName evidence="2">Uncharacterized protein</fullName>
    </submittedName>
</protein>
<keyword evidence="3" id="KW-1185">Reference proteome</keyword>
<dbReference type="HOGENOM" id="CLU_2725077_0_0_1"/>
<name>T1H2M8_MEGSC</name>
<dbReference type="EnsemblMetazoa" id="MESCA010480-RA">
    <property type="protein sequence ID" value="MESCA010480-PA"/>
    <property type="gene ID" value="MESCA010480"/>
</dbReference>
<reference evidence="3" key="1">
    <citation type="submission" date="2013-02" db="EMBL/GenBank/DDBJ databases">
        <authorList>
            <person name="Hughes D."/>
        </authorList>
    </citation>
    <scope>NUCLEOTIDE SEQUENCE</scope>
    <source>
        <strain>Durham</strain>
        <strain evidence="3">NC isolate 2 -- Noor lab</strain>
    </source>
</reference>
<dbReference type="Proteomes" id="UP000015102">
    <property type="component" value="Unassembled WGS sequence"/>
</dbReference>
<keyword evidence="1" id="KW-0812">Transmembrane</keyword>
<sequence length="72" mass="8288">MGCLYRRSVGAACGHLLQQMVPSLQSRFGQGFIIPHFLVLFLKEITLLLIFTYSHLPTITLKEVYIVLPYKY</sequence>
<proteinExistence type="predicted"/>
<dbReference type="AlphaFoldDB" id="T1H2M8"/>
<organism evidence="2 3">
    <name type="scientific">Megaselia scalaris</name>
    <name type="common">Humpbacked fly</name>
    <name type="synonym">Phora scalaris</name>
    <dbReference type="NCBI Taxonomy" id="36166"/>
    <lineage>
        <taxon>Eukaryota</taxon>
        <taxon>Metazoa</taxon>
        <taxon>Ecdysozoa</taxon>
        <taxon>Arthropoda</taxon>
        <taxon>Hexapoda</taxon>
        <taxon>Insecta</taxon>
        <taxon>Pterygota</taxon>
        <taxon>Neoptera</taxon>
        <taxon>Endopterygota</taxon>
        <taxon>Diptera</taxon>
        <taxon>Brachycera</taxon>
        <taxon>Muscomorpha</taxon>
        <taxon>Platypezoidea</taxon>
        <taxon>Phoridae</taxon>
        <taxon>Megaseliini</taxon>
        <taxon>Megaselia</taxon>
    </lineage>
</organism>
<evidence type="ECO:0000256" key="1">
    <source>
        <dbReference type="SAM" id="Phobius"/>
    </source>
</evidence>